<organism evidence="1 2">
    <name type="scientific">Klenkia brasiliensis</name>
    <dbReference type="NCBI Taxonomy" id="333142"/>
    <lineage>
        <taxon>Bacteria</taxon>
        <taxon>Bacillati</taxon>
        <taxon>Actinomycetota</taxon>
        <taxon>Actinomycetes</taxon>
        <taxon>Geodermatophilales</taxon>
        <taxon>Geodermatophilaceae</taxon>
        <taxon>Klenkia</taxon>
    </lineage>
</organism>
<evidence type="ECO:0000313" key="2">
    <source>
        <dbReference type="Proteomes" id="UP000198863"/>
    </source>
</evidence>
<evidence type="ECO:0000313" key="1">
    <source>
        <dbReference type="EMBL" id="SDG34144.1"/>
    </source>
</evidence>
<dbReference type="RefSeq" id="WP_091062781.1">
    <property type="nucleotide sequence ID" value="NZ_FNCF01000003.1"/>
</dbReference>
<reference evidence="2" key="1">
    <citation type="submission" date="2016-10" db="EMBL/GenBank/DDBJ databases">
        <authorList>
            <person name="Varghese N."/>
            <person name="Submissions S."/>
        </authorList>
    </citation>
    <scope>NUCLEOTIDE SEQUENCE [LARGE SCALE GENOMIC DNA]</scope>
    <source>
        <strain evidence="2">DSM 44526</strain>
    </source>
</reference>
<proteinExistence type="predicted"/>
<name>A0A1G7TGK6_9ACTN</name>
<dbReference type="AlphaFoldDB" id="A0A1G7TGK6"/>
<gene>
    <name evidence="1" type="ORF">SAMN05660324_2461</name>
</gene>
<keyword evidence="2" id="KW-1185">Reference proteome</keyword>
<dbReference type="EMBL" id="FNCF01000003">
    <property type="protein sequence ID" value="SDG34144.1"/>
    <property type="molecule type" value="Genomic_DNA"/>
</dbReference>
<accession>A0A1G7TGK6</accession>
<sequence>MHPTVDEQLTGALRLLDVLQTEDELSPAGQEVLTNVRRLLGKVQRSWAAQLPFHTADNAELTALLVRTAPLVDPSLVPADDVIPPLDAVAVATRNAQLRALLSQVVTGLPHTPEGDAARAAIADHLRHRVDTDPT</sequence>
<dbReference type="Proteomes" id="UP000198863">
    <property type="component" value="Unassembled WGS sequence"/>
</dbReference>
<dbReference type="OrthoDB" id="3693534at2"/>
<protein>
    <submittedName>
        <fullName evidence="1">Uncharacterized protein</fullName>
    </submittedName>
</protein>